<gene>
    <name evidence="2" type="ORF">EYF80_038351</name>
</gene>
<evidence type="ECO:0000313" key="2">
    <source>
        <dbReference type="EMBL" id="TNN51439.1"/>
    </source>
</evidence>
<reference evidence="2 3" key="1">
    <citation type="submission" date="2019-03" db="EMBL/GenBank/DDBJ databases">
        <title>First draft genome of Liparis tanakae, snailfish: a comprehensive survey of snailfish specific genes.</title>
        <authorList>
            <person name="Kim W."/>
            <person name="Song I."/>
            <person name="Jeong J.-H."/>
            <person name="Kim D."/>
            <person name="Kim S."/>
            <person name="Ryu S."/>
            <person name="Song J.Y."/>
            <person name="Lee S.K."/>
        </authorList>
    </citation>
    <scope>NUCLEOTIDE SEQUENCE [LARGE SCALE GENOMIC DNA]</scope>
    <source>
        <tissue evidence="2">Muscle</tissue>
    </source>
</reference>
<accession>A0A4Z2GDL7</accession>
<dbReference type="AlphaFoldDB" id="A0A4Z2GDL7"/>
<dbReference type="EMBL" id="SRLO01000582">
    <property type="protein sequence ID" value="TNN51439.1"/>
    <property type="molecule type" value="Genomic_DNA"/>
</dbReference>
<dbReference type="Proteomes" id="UP000314294">
    <property type="component" value="Unassembled WGS sequence"/>
</dbReference>
<feature type="region of interest" description="Disordered" evidence="1">
    <location>
        <begin position="40"/>
        <end position="105"/>
    </location>
</feature>
<keyword evidence="3" id="KW-1185">Reference proteome</keyword>
<evidence type="ECO:0000256" key="1">
    <source>
        <dbReference type="SAM" id="MobiDB-lite"/>
    </source>
</evidence>
<name>A0A4Z2GDL7_9TELE</name>
<feature type="compositionally biased region" description="Basic and acidic residues" evidence="1">
    <location>
        <begin position="96"/>
        <end position="105"/>
    </location>
</feature>
<proteinExistence type="predicted"/>
<comment type="caution">
    <text evidence="2">The sequence shown here is derived from an EMBL/GenBank/DDBJ whole genome shotgun (WGS) entry which is preliminary data.</text>
</comment>
<protein>
    <submittedName>
        <fullName evidence="2">Uncharacterized protein</fullName>
    </submittedName>
</protein>
<sequence length="126" mass="13674">MRKSLGLLVTNDCRDALGIKGGTTSRCFNICILRRLRCSATRVASPAREQRGRGDNYAPGVNEGGRGLRLRPTTAGSPPEENDGPRQGESQGGRALRGEDDANHEKTTTRLLSCFVCLPFRLGEQC</sequence>
<organism evidence="2 3">
    <name type="scientific">Liparis tanakae</name>
    <name type="common">Tanaka's snailfish</name>
    <dbReference type="NCBI Taxonomy" id="230148"/>
    <lineage>
        <taxon>Eukaryota</taxon>
        <taxon>Metazoa</taxon>
        <taxon>Chordata</taxon>
        <taxon>Craniata</taxon>
        <taxon>Vertebrata</taxon>
        <taxon>Euteleostomi</taxon>
        <taxon>Actinopterygii</taxon>
        <taxon>Neopterygii</taxon>
        <taxon>Teleostei</taxon>
        <taxon>Neoteleostei</taxon>
        <taxon>Acanthomorphata</taxon>
        <taxon>Eupercaria</taxon>
        <taxon>Perciformes</taxon>
        <taxon>Cottioidei</taxon>
        <taxon>Cottales</taxon>
        <taxon>Liparidae</taxon>
        <taxon>Liparis</taxon>
    </lineage>
</organism>
<evidence type="ECO:0000313" key="3">
    <source>
        <dbReference type="Proteomes" id="UP000314294"/>
    </source>
</evidence>